<keyword evidence="1" id="KW-0328">Glycosyltransferase</keyword>
<keyword evidence="2" id="KW-0808">Transferase</keyword>
<dbReference type="EMBL" id="PGCI01000617">
    <property type="protein sequence ID" value="PLW24055.1"/>
    <property type="molecule type" value="Genomic_DNA"/>
</dbReference>
<accession>A0A2N5TEX2</accession>
<dbReference type="SUPFAM" id="SSF52418">
    <property type="entry name" value="Nucleoside phosphorylase/phosphoribosyltransferase catalytic domain"/>
    <property type="match status" value="1"/>
</dbReference>
<dbReference type="Proteomes" id="UP000235392">
    <property type="component" value="Unassembled WGS sequence"/>
</dbReference>
<dbReference type="AlphaFoldDB" id="A0A2N5TEX2"/>
<evidence type="ECO:0000313" key="5">
    <source>
        <dbReference type="EMBL" id="PLW50360.1"/>
    </source>
</evidence>
<evidence type="ECO:0000259" key="3">
    <source>
        <dbReference type="Pfam" id="PF00591"/>
    </source>
</evidence>
<comment type="caution">
    <text evidence="4">The sequence shown here is derived from an EMBL/GenBank/DDBJ whole genome shotgun (WGS) entry which is preliminary data.</text>
</comment>
<proteinExistence type="predicted"/>
<dbReference type="InterPro" id="IPR035902">
    <property type="entry name" value="Nuc_phospho_transferase"/>
</dbReference>
<feature type="domain" description="Glycosyl transferase family 3" evidence="3">
    <location>
        <begin position="250"/>
        <end position="282"/>
    </location>
</feature>
<dbReference type="Pfam" id="PF00591">
    <property type="entry name" value="Glycos_transf_3"/>
    <property type="match status" value="1"/>
</dbReference>
<name>A0A2N5TEX2_9BASI</name>
<evidence type="ECO:0000256" key="1">
    <source>
        <dbReference type="ARBA" id="ARBA00022676"/>
    </source>
</evidence>
<dbReference type="Gene3D" id="3.40.1030.10">
    <property type="entry name" value="Nucleoside phosphorylase/phosphoribosyltransferase catalytic domain"/>
    <property type="match status" value="1"/>
</dbReference>
<dbReference type="GO" id="GO:0016757">
    <property type="term" value="F:glycosyltransferase activity"/>
    <property type="evidence" value="ECO:0007669"/>
    <property type="project" value="UniProtKB-KW"/>
</dbReference>
<protein>
    <recommendedName>
        <fullName evidence="3">Glycosyl transferase family 3 domain-containing protein</fullName>
    </recommendedName>
</protein>
<evidence type="ECO:0000313" key="6">
    <source>
        <dbReference type="Proteomes" id="UP000235392"/>
    </source>
</evidence>
<evidence type="ECO:0000313" key="4">
    <source>
        <dbReference type="EMBL" id="PLW24055.1"/>
    </source>
</evidence>
<dbReference type="EMBL" id="PGCI01000011">
    <property type="protein sequence ID" value="PLW50360.1"/>
    <property type="molecule type" value="Genomic_DNA"/>
</dbReference>
<evidence type="ECO:0000256" key="2">
    <source>
        <dbReference type="ARBA" id="ARBA00022679"/>
    </source>
</evidence>
<dbReference type="SUPFAM" id="SSF48350">
    <property type="entry name" value="GTPase activation domain, GAP"/>
    <property type="match status" value="1"/>
</dbReference>
<dbReference type="Gene3D" id="1.10.555.10">
    <property type="entry name" value="Rho GTPase activation protein"/>
    <property type="match status" value="1"/>
</dbReference>
<gene>
    <name evidence="5" type="ORF">PCASD_01670</name>
    <name evidence="4" type="ORF">PCASD_14520</name>
</gene>
<organism evidence="4 6">
    <name type="scientific">Puccinia coronata f. sp. avenae</name>
    <dbReference type="NCBI Taxonomy" id="200324"/>
    <lineage>
        <taxon>Eukaryota</taxon>
        <taxon>Fungi</taxon>
        <taxon>Dikarya</taxon>
        <taxon>Basidiomycota</taxon>
        <taxon>Pucciniomycotina</taxon>
        <taxon>Pucciniomycetes</taxon>
        <taxon>Pucciniales</taxon>
        <taxon>Pucciniaceae</taxon>
        <taxon>Puccinia</taxon>
    </lineage>
</organism>
<dbReference type="InterPro" id="IPR008936">
    <property type="entry name" value="Rho_GTPase_activation_prot"/>
</dbReference>
<reference evidence="4 6" key="1">
    <citation type="submission" date="2017-11" db="EMBL/GenBank/DDBJ databases">
        <title>De novo assembly and phasing of dikaryotic genomes from two isolates of Puccinia coronata f. sp. avenae, the causal agent of oat crown rust.</title>
        <authorList>
            <person name="Miller M.E."/>
            <person name="Zhang Y."/>
            <person name="Omidvar V."/>
            <person name="Sperschneider J."/>
            <person name="Schwessinger B."/>
            <person name="Raley C."/>
            <person name="Palmer J.M."/>
            <person name="Garnica D."/>
            <person name="Upadhyaya N."/>
            <person name="Rathjen J."/>
            <person name="Taylor J.M."/>
            <person name="Park R.F."/>
            <person name="Dodds P.N."/>
            <person name="Hirsch C.D."/>
            <person name="Kianian S.F."/>
            <person name="Figueroa M."/>
        </authorList>
    </citation>
    <scope>NUCLEOTIDE SEQUENCE [LARGE SCALE GENOMIC DNA]</scope>
    <source>
        <strain evidence="4">12SD80</strain>
    </source>
</reference>
<sequence>MPPEHVQLVMLQLRLTVPACQEALPASCYCTSLLGGPPSELVLYQLVGSTSQRAGTVPVRWEKVSDVSIRAPHITVKYLLLYLLDLLAVAANPSDKNLMTANNLDVVFQPALCPAEQNVCRLYISRVTDTSTDQALHQSAASEVTVHFDPSSHLSPINLKNYQQMSVSDFQPVLQSIIKYCQQYHLHHHAINGQKDLTSATQTDLPILADLQTTIRVLADESASGILLQWNLGAGLVDCRSQEHDPAVNPICDIVGTGGEGFNTFNVSTTAAIMAAGAGVNVLPASWYCTRFLGAPPSKLVLYQPV</sequence>
<dbReference type="InterPro" id="IPR000312">
    <property type="entry name" value="Glycosyl_Trfase_fam3"/>
</dbReference>